<evidence type="ECO:0000313" key="2">
    <source>
        <dbReference type="EMBL" id="CDP34754.1"/>
    </source>
</evidence>
<dbReference type="EMBL" id="HG937693">
    <property type="protein sequence ID" value="CDP34754.1"/>
    <property type="molecule type" value="Genomic_DNA"/>
</dbReference>
<gene>
    <name evidence="2" type="ORF">GNLVRS02_ARAD1C19734g</name>
</gene>
<sequence>MHHSTSQDGLPKYTGPHTPSKKLEPYLKYLFPIVDDAQSNIFFCYREGRGFLSELEKYLRSHLHLRDDDVTIVIENGANATKSLDRKFDSLGFGSKRTSGLYNCYQLLLVCTEHASFSTELSYIIKSLAPLDFRDIAVSYGSANMQLDGPIVHRLTNNQVSRSATIDQRPDFSFIPLYRHQISAAFDQEVVPTFIGEVAKSQTADSLLMASKSWLGGSMLLVESVLAVHLWRETLSIVFYQFDCRVENFLRLLGQYNEGDWEAQCLRLVIRYKCLHWLIDLRLLMFLIEHQNEDFVPDYHAPISELEEQFREVNRIVANYNDLLQGLGDTQTYTFNPKRGLQVSLNRLIGLQDQIRDDIQDYEDILRRLPQADDEEGQIDLAQAIITVSDMVFQQSLSPAAVLGPVTFNWTVPEHIQLPIQVSTLVGSTDQEVQLTANDLTTLVPNISWNTVELHDFSIQLPRIEWGWIENPGFLAQRKNTTVDELRQRLAHYLRGRINLGHFTWDFLWDTHNTLREDNDRIAGQLENMNIGTERYLLGIYRYLARETSRNAPDTRAALQRTVRLQYYFRFVFQRLQRAGEEEQMTENKRAASTERAELAATE</sequence>
<reference evidence="2" key="1">
    <citation type="submission" date="2014-02" db="EMBL/GenBank/DDBJ databases">
        <authorList>
            <person name="Genoscope - CEA"/>
        </authorList>
    </citation>
    <scope>NUCLEOTIDE SEQUENCE</scope>
    <source>
        <strain evidence="2">LS3</strain>
    </source>
</reference>
<name>A0A060T1W7_BLAAD</name>
<proteinExistence type="predicted"/>
<reference evidence="2" key="2">
    <citation type="submission" date="2014-06" db="EMBL/GenBank/DDBJ databases">
        <title>The complete genome of Blastobotrys (Arxula) adeninivorans LS3 - a yeast of biotechnological interest.</title>
        <authorList>
            <person name="Kunze G."/>
            <person name="Gaillardin C."/>
            <person name="Czernicka M."/>
            <person name="Durrens P."/>
            <person name="Martin T."/>
            <person name="Boer E."/>
            <person name="Gabaldon T."/>
            <person name="Cruz J."/>
            <person name="Talla E."/>
            <person name="Marck C."/>
            <person name="Goffeau A."/>
            <person name="Barbe V."/>
            <person name="Baret P."/>
            <person name="Baronian K."/>
            <person name="Beier S."/>
            <person name="Bleykasten C."/>
            <person name="Bode R."/>
            <person name="Casaregola S."/>
            <person name="Despons L."/>
            <person name="Fairhead C."/>
            <person name="Giersberg M."/>
            <person name="Gierski P."/>
            <person name="Hahnel U."/>
            <person name="Hartmann A."/>
            <person name="Jankowska D."/>
            <person name="Jubin C."/>
            <person name="Jung P."/>
            <person name="Lafontaine I."/>
            <person name="Leh-Louis V."/>
            <person name="Lemaire M."/>
            <person name="Marcet-Houben M."/>
            <person name="Mascher M."/>
            <person name="Morel G."/>
            <person name="Richard G.-F."/>
            <person name="Riechen J."/>
            <person name="Sacerdot C."/>
            <person name="Sarkar A."/>
            <person name="Savel G."/>
            <person name="Schacherer J."/>
            <person name="Sherman D."/>
            <person name="Straub M.-L."/>
            <person name="Stein N."/>
            <person name="Thierry A."/>
            <person name="Trautwein-Schult A."/>
            <person name="Westhof E."/>
            <person name="Worch S."/>
            <person name="Dujon B."/>
            <person name="Souciet J.-L."/>
            <person name="Wincker P."/>
            <person name="Scholz U."/>
            <person name="Neuveglise N."/>
        </authorList>
    </citation>
    <scope>NUCLEOTIDE SEQUENCE</scope>
    <source>
        <strain evidence="2">LS3</strain>
    </source>
</reference>
<organism evidence="2">
    <name type="scientific">Blastobotrys adeninivorans</name>
    <name type="common">Yeast</name>
    <name type="synonym">Arxula adeninivorans</name>
    <dbReference type="NCBI Taxonomy" id="409370"/>
    <lineage>
        <taxon>Eukaryota</taxon>
        <taxon>Fungi</taxon>
        <taxon>Dikarya</taxon>
        <taxon>Ascomycota</taxon>
        <taxon>Saccharomycotina</taxon>
        <taxon>Dipodascomycetes</taxon>
        <taxon>Dipodascales</taxon>
        <taxon>Trichomonascaceae</taxon>
        <taxon>Blastobotrys</taxon>
    </lineage>
</organism>
<protein>
    <submittedName>
        <fullName evidence="2">ARAD1C19734p</fullName>
    </submittedName>
</protein>
<dbReference type="AlphaFoldDB" id="A0A060T1W7"/>
<feature type="region of interest" description="Disordered" evidence="1">
    <location>
        <begin position="584"/>
        <end position="603"/>
    </location>
</feature>
<accession>A0A060T1W7</accession>
<dbReference type="PhylomeDB" id="A0A060T1W7"/>
<evidence type="ECO:0000256" key="1">
    <source>
        <dbReference type="SAM" id="MobiDB-lite"/>
    </source>
</evidence>